<dbReference type="OrthoDB" id="3057312at2759"/>
<name>A0A9W8MZG3_9AGAR</name>
<feature type="region of interest" description="Disordered" evidence="1">
    <location>
        <begin position="344"/>
        <end position="380"/>
    </location>
</feature>
<organism evidence="2 3">
    <name type="scientific">Agrocybe chaxingu</name>
    <dbReference type="NCBI Taxonomy" id="84603"/>
    <lineage>
        <taxon>Eukaryota</taxon>
        <taxon>Fungi</taxon>
        <taxon>Dikarya</taxon>
        <taxon>Basidiomycota</taxon>
        <taxon>Agaricomycotina</taxon>
        <taxon>Agaricomycetes</taxon>
        <taxon>Agaricomycetidae</taxon>
        <taxon>Agaricales</taxon>
        <taxon>Agaricineae</taxon>
        <taxon>Strophariaceae</taxon>
        <taxon>Agrocybe</taxon>
    </lineage>
</organism>
<dbReference type="EMBL" id="JANKHO010000095">
    <property type="protein sequence ID" value="KAJ3515466.1"/>
    <property type="molecule type" value="Genomic_DNA"/>
</dbReference>
<dbReference type="AlphaFoldDB" id="A0A9W8MZG3"/>
<keyword evidence="3" id="KW-1185">Reference proteome</keyword>
<evidence type="ECO:0000313" key="3">
    <source>
        <dbReference type="Proteomes" id="UP001148786"/>
    </source>
</evidence>
<accession>A0A9W8MZG3</accession>
<protein>
    <submittedName>
        <fullName evidence="2">Uncharacterized protein</fullName>
    </submittedName>
</protein>
<feature type="compositionally biased region" description="Polar residues" evidence="1">
    <location>
        <begin position="353"/>
        <end position="373"/>
    </location>
</feature>
<proteinExistence type="predicted"/>
<gene>
    <name evidence="2" type="ORF">NLJ89_g1733</name>
</gene>
<dbReference type="Proteomes" id="UP001148786">
    <property type="component" value="Unassembled WGS sequence"/>
</dbReference>
<sequence>MEHSARSAFDRLITHLDQSLQACGQISYQMLRISLANRTPYWDETQRHFKALVAWQSTLYRPLQDFQALQSLRMHETESNILLLTACNTAAIKEMRNALASQMSNNAKAPREPLEASLRKQKSFIKSAKPFRVIRNDSEEYGVYIASEIRGVPMLGLEFLTLDHQLRDEVLRLCSQAESSIDELRQEVMFSRAPIACLFLRCIAKPPPSSRLGEQAIVDFKQCTQPAAMHTPPPQPFGPHGIPIHSPTPTTQTRTLQEAMEAQAAQRRTLDLLATVYKQTSASASGSFPTGNASPIGNTQYMSYPSAVHPPAGNISWASAQSFYDPVYEGYQDSHAAQRNGFQTDAAGLPSDESFTVHSEPSERSTQPWQHNSGAHARNPVIPHYTTADQYQADSFSQYGQPGQSNMNTWLAPYNPILDEMQADNAQWQATEEDPVQRHPSAFELAFHPHQS</sequence>
<evidence type="ECO:0000313" key="2">
    <source>
        <dbReference type="EMBL" id="KAJ3515466.1"/>
    </source>
</evidence>
<comment type="caution">
    <text evidence="2">The sequence shown here is derived from an EMBL/GenBank/DDBJ whole genome shotgun (WGS) entry which is preliminary data.</text>
</comment>
<reference evidence="2" key="1">
    <citation type="submission" date="2022-07" db="EMBL/GenBank/DDBJ databases">
        <title>Genome Sequence of Agrocybe chaxingu.</title>
        <authorList>
            <person name="Buettner E."/>
        </authorList>
    </citation>
    <scope>NUCLEOTIDE SEQUENCE</scope>
    <source>
        <strain evidence="2">MP-N11</strain>
    </source>
</reference>
<evidence type="ECO:0000256" key="1">
    <source>
        <dbReference type="SAM" id="MobiDB-lite"/>
    </source>
</evidence>